<dbReference type="NCBIfam" id="TIGR00307">
    <property type="entry name" value="eS8"/>
    <property type="match status" value="1"/>
</dbReference>
<dbReference type="Proteomes" id="UP000670152">
    <property type="component" value="Unassembled WGS sequence"/>
</dbReference>
<proteinExistence type="inferred from homology"/>
<evidence type="ECO:0000256" key="4">
    <source>
        <dbReference type="RuleBase" id="RU000669"/>
    </source>
</evidence>
<dbReference type="SUPFAM" id="SSF56808">
    <property type="entry name" value="Ribosomal protein L1"/>
    <property type="match status" value="1"/>
</dbReference>
<dbReference type="PANTHER" id="PTHR10394">
    <property type="entry name" value="40S RIBOSOMAL PROTEIN S8"/>
    <property type="match status" value="1"/>
</dbReference>
<gene>
    <name evidence="5" type="primary">Rps8</name>
    <name evidence="5" type="ORF">G6Z77_0013910</name>
</gene>
<evidence type="ECO:0000313" key="6">
    <source>
        <dbReference type="Proteomes" id="UP000670152"/>
    </source>
</evidence>
<dbReference type="GO" id="GO:0006412">
    <property type="term" value="P:translation"/>
    <property type="evidence" value="ECO:0007669"/>
    <property type="project" value="InterPro"/>
</dbReference>
<keyword evidence="2 4" id="KW-0689">Ribosomal protein</keyword>
<dbReference type="Gene3D" id="3.10.290.70">
    <property type="match status" value="1"/>
</dbReference>
<dbReference type="CDD" id="cd11382">
    <property type="entry name" value="Ribosomal_S8e"/>
    <property type="match status" value="1"/>
</dbReference>
<evidence type="ECO:0000313" key="5">
    <source>
        <dbReference type="EMBL" id="KAG5331398.1"/>
    </source>
</evidence>
<dbReference type="FunFam" id="3.10.290.70:FF:000004">
    <property type="entry name" value="40S ribosomal protein S8"/>
    <property type="match status" value="1"/>
</dbReference>
<keyword evidence="3 4" id="KW-0687">Ribonucleoprotein</keyword>
<comment type="similarity">
    <text evidence="1 4">Belongs to the eukaryotic ribosomal protein eS8 family.</text>
</comment>
<dbReference type="InterPro" id="IPR022309">
    <property type="entry name" value="Ribosomal_Se8/biogenesis_NSA2"/>
</dbReference>
<dbReference type="GO" id="GO:1990904">
    <property type="term" value="C:ribonucleoprotein complex"/>
    <property type="evidence" value="ECO:0007669"/>
    <property type="project" value="UniProtKB-KW"/>
</dbReference>
<dbReference type="Gene3D" id="3.40.50.790">
    <property type="match status" value="1"/>
</dbReference>
<dbReference type="PROSITE" id="PS01193">
    <property type="entry name" value="RIBOSOMAL_S8E"/>
    <property type="match status" value="1"/>
</dbReference>
<evidence type="ECO:0000256" key="2">
    <source>
        <dbReference type="ARBA" id="ARBA00022980"/>
    </source>
</evidence>
<dbReference type="GO" id="GO:0003735">
    <property type="term" value="F:structural constituent of ribosome"/>
    <property type="evidence" value="ECO:0007669"/>
    <property type="project" value="InterPro"/>
</dbReference>
<dbReference type="InterPro" id="IPR001047">
    <property type="entry name" value="Ribosomal_eS8"/>
</dbReference>
<evidence type="ECO:0000256" key="3">
    <source>
        <dbReference type="ARBA" id="ARBA00023274"/>
    </source>
</evidence>
<dbReference type="OrthoDB" id="1747252at2759"/>
<feature type="non-terminal residue" evidence="5">
    <location>
        <position position="1"/>
    </location>
</feature>
<dbReference type="GO" id="GO:0005840">
    <property type="term" value="C:ribosome"/>
    <property type="evidence" value="ECO:0007669"/>
    <property type="project" value="UniProtKB-KW"/>
</dbReference>
<dbReference type="InterPro" id="IPR028364">
    <property type="entry name" value="Ribosomal_uL1/biogenesis"/>
</dbReference>
<name>A0A836K4A3_9HYME</name>
<dbReference type="Pfam" id="PF01201">
    <property type="entry name" value="Ribosomal_S8e"/>
    <property type="match status" value="1"/>
</dbReference>
<keyword evidence="6" id="KW-1185">Reference proteome</keyword>
<comment type="caution">
    <text evidence="5">The sequence shown here is derived from an EMBL/GenBank/DDBJ whole genome shotgun (WGS) entry which is preliminary data.</text>
</comment>
<accession>A0A836K4A3</accession>
<reference evidence="5 6" key="1">
    <citation type="submission" date="2020-02" db="EMBL/GenBank/DDBJ databases">
        <title>Relaxed selection underlies rapid genomic changes in the transitions from sociality to social parasitism in ants.</title>
        <authorList>
            <person name="Bi X."/>
        </authorList>
    </citation>
    <scope>NUCLEOTIDE SEQUENCE [LARGE SCALE GENOMIC DNA]</scope>
    <source>
        <strain evidence="5">BGI-DK2014b</strain>
        <tissue evidence="5">Whole body</tissue>
    </source>
</reference>
<dbReference type="AlphaFoldDB" id="A0A836K4A3"/>
<organism evidence="5 6">
    <name type="scientific">Acromyrmex heyeri</name>
    <dbReference type="NCBI Taxonomy" id="230685"/>
    <lineage>
        <taxon>Eukaryota</taxon>
        <taxon>Metazoa</taxon>
        <taxon>Ecdysozoa</taxon>
        <taxon>Arthropoda</taxon>
        <taxon>Hexapoda</taxon>
        <taxon>Insecta</taxon>
        <taxon>Pterygota</taxon>
        <taxon>Neoptera</taxon>
        <taxon>Endopterygota</taxon>
        <taxon>Hymenoptera</taxon>
        <taxon>Apocrita</taxon>
        <taxon>Aculeata</taxon>
        <taxon>Formicoidea</taxon>
        <taxon>Formicidae</taxon>
        <taxon>Myrmicinae</taxon>
        <taxon>Acromyrmex</taxon>
    </lineage>
</organism>
<sequence length="554" mass="63660">MDINPKASHIVHAFINFSNLYRKRFVVQCDIVLGISRDHWHKRRATGGKRKPIRKKRKFELGRPAANTKLGPQRIHTVRTRGGNKKYRALRLDAGNFSWGSECSTRKTRIIDVVYNASNNELVRTKTLVKNAIVTIDATPFRQWYEGHYVLPLGRKRGAKLTEAEEEVLNKKRSKKAESKYKARQRFAKVEPALEEQFATGRVLGWLLNNFSTTYRHASCLNVYPLISFLQARNYAARKGTREKARKKKVKKVIEKVGFIPHDQRVKTTGVKTLELKDISPDDSKKSEPIDNVWISKFHKWKIYSFEEAVQNHRETHHPTIYNLPNEPIKAFLELDMQGVKKTKFVDPFTRIICLPHVFDHGQTRKLLVFCKSLEMEEIARGAGADYVGGKQLIKQIQNGQFSMKEYDIILSEPTILPDLLLIRGLMRKKFPSAKSGTLGTDLKTMVTKFLTGMRYTGKSHETLKSFGTVDVAFGTLDMDTKQLEENFATIIKDVNKVRPRRPGPFITRARITCSPSLEKFKVDFEQYLPKDKVTLETEEEAEEAKQDVVIASH</sequence>
<feature type="non-terminal residue" evidence="5">
    <location>
        <position position="554"/>
    </location>
</feature>
<dbReference type="InterPro" id="IPR016095">
    <property type="entry name" value="Ribosomal_uL1_3-a/b-sand"/>
</dbReference>
<dbReference type="Gene3D" id="3.30.190.20">
    <property type="match status" value="1"/>
</dbReference>
<dbReference type="EMBL" id="JAANIB010005686">
    <property type="protein sequence ID" value="KAG5331398.1"/>
    <property type="molecule type" value="Genomic_DNA"/>
</dbReference>
<dbReference type="Pfam" id="PF00687">
    <property type="entry name" value="Ribosomal_L1"/>
    <property type="match status" value="1"/>
</dbReference>
<protein>
    <recommendedName>
        <fullName evidence="4">40S ribosomal protein S8</fullName>
    </recommendedName>
</protein>
<dbReference type="InterPro" id="IPR023674">
    <property type="entry name" value="Ribosomal_uL1-like"/>
</dbReference>
<evidence type="ECO:0000256" key="1">
    <source>
        <dbReference type="ARBA" id="ARBA00005257"/>
    </source>
</evidence>
<dbReference type="InterPro" id="IPR018283">
    <property type="entry name" value="Ribosomal_eS8_CS"/>
</dbReference>